<name>A0ABS8MN36_9FLAO</name>
<accession>A0ABS8MN36</accession>
<gene>
    <name evidence="1" type="ORF">LNQ49_00930</name>
</gene>
<sequence length="127" mass="15102">MKHLFIIIVVLFFSCTKKKEIISDSNISKLSEGSYEIPSRYGTLNLFVLSDNDEIIVTNADYLNYVYVNHYKDEFKNYNIFLSNVLNEKKRVKKSFFNKIPYKSFKINKELEMEYGQLNFDAFFKSM</sequence>
<proteinExistence type="predicted"/>
<dbReference type="Proteomes" id="UP001430919">
    <property type="component" value="Unassembled WGS sequence"/>
</dbReference>
<evidence type="ECO:0000313" key="2">
    <source>
        <dbReference type="Proteomes" id="UP001430919"/>
    </source>
</evidence>
<evidence type="ECO:0000313" key="1">
    <source>
        <dbReference type="EMBL" id="MCC9070169.1"/>
    </source>
</evidence>
<comment type="caution">
    <text evidence="1">The sequence shown here is derived from an EMBL/GenBank/DDBJ whole genome shotgun (WGS) entry which is preliminary data.</text>
</comment>
<dbReference type="RefSeq" id="WP_229986920.1">
    <property type="nucleotide sequence ID" value="NZ_JAJJMO010000001.1"/>
</dbReference>
<protein>
    <submittedName>
        <fullName evidence="1">Uncharacterized protein</fullName>
    </submittedName>
</protein>
<dbReference type="PROSITE" id="PS51257">
    <property type="entry name" value="PROKAR_LIPOPROTEIN"/>
    <property type="match status" value="1"/>
</dbReference>
<organism evidence="1 2">
    <name type="scientific">Flavobacterium pisciphilum</name>
    <dbReference type="NCBI Taxonomy" id="2893755"/>
    <lineage>
        <taxon>Bacteria</taxon>
        <taxon>Pseudomonadati</taxon>
        <taxon>Bacteroidota</taxon>
        <taxon>Flavobacteriia</taxon>
        <taxon>Flavobacteriales</taxon>
        <taxon>Flavobacteriaceae</taxon>
        <taxon>Flavobacterium</taxon>
    </lineage>
</organism>
<keyword evidence="2" id="KW-1185">Reference proteome</keyword>
<reference evidence="1" key="1">
    <citation type="submission" date="2021-11" db="EMBL/GenBank/DDBJ databases">
        <title>Description of novel Flavobacterium species.</title>
        <authorList>
            <person name="Saticioglu I.B."/>
            <person name="Ay H."/>
            <person name="Altun S."/>
            <person name="Duman M."/>
        </authorList>
    </citation>
    <scope>NUCLEOTIDE SEQUENCE</scope>
    <source>
        <strain evidence="1">F-65</strain>
    </source>
</reference>
<dbReference type="EMBL" id="JAJJMO010000001">
    <property type="protein sequence ID" value="MCC9070169.1"/>
    <property type="molecule type" value="Genomic_DNA"/>
</dbReference>